<dbReference type="Proteomes" id="UP000317238">
    <property type="component" value="Unassembled WGS sequence"/>
</dbReference>
<keyword evidence="1" id="KW-1133">Transmembrane helix</keyword>
<dbReference type="GO" id="GO:0006508">
    <property type="term" value="P:proteolysis"/>
    <property type="evidence" value="ECO:0007669"/>
    <property type="project" value="InterPro"/>
</dbReference>
<proteinExistence type="predicted"/>
<sequence length="210" mass="22861">MIQLGRPKTAEGCLSMRIGAIVLLCFLPSKGGYSTDATRPLVVDCGVEALYLAIASLGNNETLDGFASRLPSPGPNGHSLTDLARFAKDRGFHVRLVDTSCNNLTERSANESFACIAWIAPNHFVNIAECVEHQVTVVDFPNRRTMPISLFRKDWNGEALLISTDELASEASLSAKLCAKHCFKYLILLGLAGAVAWAGRVMHARFRKVI</sequence>
<protein>
    <submittedName>
        <fullName evidence="3">Peptidase C39 family protein</fullName>
    </submittedName>
</protein>
<keyword evidence="4" id="KW-1185">Reference proteome</keyword>
<dbReference type="InterPro" id="IPR005074">
    <property type="entry name" value="Peptidase_C39"/>
</dbReference>
<keyword evidence="1" id="KW-0812">Transmembrane</keyword>
<feature type="domain" description="Peptidase C39" evidence="2">
    <location>
        <begin position="36"/>
        <end position="162"/>
    </location>
</feature>
<comment type="caution">
    <text evidence="3">The sequence shown here is derived from an EMBL/GenBank/DDBJ whole genome shotgun (WGS) entry which is preliminary data.</text>
</comment>
<dbReference type="AlphaFoldDB" id="A0A5C5Y3C6"/>
<evidence type="ECO:0000313" key="4">
    <source>
        <dbReference type="Proteomes" id="UP000317238"/>
    </source>
</evidence>
<dbReference type="GO" id="GO:0016020">
    <property type="term" value="C:membrane"/>
    <property type="evidence" value="ECO:0007669"/>
    <property type="project" value="InterPro"/>
</dbReference>
<reference evidence="3 4" key="1">
    <citation type="submission" date="2019-02" db="EMBL/GenBank/DDBJ databases">
        <title>Deep-cultivation of Planctomycetes and their phenomic and genomic characterization uncovers novel biology.</title>
        <authorList>
            <person name="Wiegand S."/>
            <person name="Jogler M."/>
            <person name="Boedeker C."/>
            <person name="Pinto D."/>
            <person name="Vollmers J."/>
            <person name="Rivas-Marin E."/>
            <person name="Kohn T."/>
            <person name="Peeters S.H."/>
            <person name="Heuer A."/>
            <person name="Rast P."/>
            <person name="Oberbeckmann S."/>
            <person name="Bunk B."/>
            <person name="Jeske O."/>
            <person name="Meyerdierks A."/>
            <person name="Storesund J.E."/>
            <person name="Kallscheuer N."/>
            <person name="Luecker S."/>
            <person name="Lage O.M."/>
            <person name="Pohl T."/>
            <person name="Merkel B.J."/>
            <person name="Hornburger P."/>
            <person name="Mueller R.-W."/>
            <person name="Bruemmer F."/>
            <person name="Labrenz M."/>
            <person name="Spormann A.M."/>
            <person name="Op Den Camp H."/>
            <person name="Overmann J."/>
            <person name="Amann R."/>
            <person name="Jetten M.S.M."/>
            <person name="Mascher T."/>
            <person name="Medema M.H."/>
            <person name="Devos D.P."/>
            <person name="Kaster A.-K."/>
            <person name="Ovreas L."/>
            <person name="Rohde M."/>
            <person name="Galperin M.Y."/>
            <person name="Jogler C."/>
        </authorList>
    </citation>
    <scope>NUCLEOTIDE SEQUENCE [LARGE SCALE GENOMIC DNA]</scope>
    <source>
        <strain evidence="3 4">Pan14r</strain>
    </source>
</reference>
<feature type="transmembrane region" description="Helical" evidence="1">
    <location>
        <begin position="183"/>
        <end position="202"/>
    </location>
</feature>
<evidence type="ECO:0000259" key="2">
    <source>
        <dbReference type="PROSITE" id="PS50990"/>
    </source>
</evidence>
<dbReference type="Pfam" id="PF03412">
    <property type="entry name" value="Peptidase_C39"/>
    <property type="match status" value="1"/>
</dbReference>
<dbReference type="Gene3D" id="3.90.70.10">
    <property type="entry name" value="Cysteine proteinases"/>
    <property type="match status" value="1"/>
</dbReference>
<dbReference type="CDD" id="cd02259">
    <property type="entry name" value="Peptidase_C39_like"/>
    <property type="match status" value="1"/>
</dbReference>
<gene>
    <name evidence="3" type="ORF">Pan14r_14760</name>
</gene>
<dbReference type="GO" id="GO:0005524">
    <property type="term" value="F:ATP binding"/>
    <property type="evidence" value="ECO:0007669"/>
    <property type="project" value="InterPro"/>
</dbReference>
<evidence type="ECO:0000256" key="1">
    <source>
        <dbReference type="SAM" id="Phobius"/>
    </source>
</evidence>
<organism evidence="3 4">
    <name type="scientific">Crateriforma conspicua</name>
    <dbReference type="NCBI Taxonomy" id="2527996"/>
    <lineage>
        <taxon>Bacteria</taxon>
        <taxon>Pseudomonadati</taxon>
        <taxon>Planctomycetota</taxon>
        <taxon>Planctomycetia</taxon>
        <taxon>Planctomycetales</taxon>
        <taxon>Planctomycetaceae</taxon>
        <taxon>Crateriforma</taxon>
    </lineage>
</organism>
<dbReference type="PROSITE" id="PS50990">
    <property type="entry name" value="PEPTIDASE_C39"/>
    <property type="match status" value="1"/>
</dbReference>
<keyword evidence="1" id="KW-0472">Membrane</keyword>
<evidence type="ECO:0000313" key="3">
    <source>
        <dbReference type="EMBL" id="TWT69191.1"/>
    </source>
</evidence>
<name>A0A5C5Y3C6_9PLAN</name>
<dbReference type="GO" id="GO:0008233">
    <property type="term" value="F:peptidase activity"/>
    <property type="evidence" value="ECO:0007669"/>
    <property type="project" value="InterPro"/>
</dbReference>
<dbReference type="EMBL" id="SJPL01000001">
    <property type="protein sequence ID" value="TWT69191.1"/>
    <property type="molecule type" value="Genomic_DNA"/>
</dbReference>
<accession>A0A5C5Y3C6</accession>